<feature type="domain" description="HIT" evidence="9">
    <location>
        <begin position="44"/>
        <end position="155"/>
    </location>
</feature>
<evidence type="ECO:0000259" key="9">
    <source>
        <dbReference type="PROSITE" id="PS51084"/>
    </source>
</evidence>
<proteinExistence type="inferred from homology"/>
<sequence>PARRCRPSPGGGRAPRGPQPAAPPGGAGGADAAGSAGGYDGKCVFCRIARREEPGTALLSCEYEDLVCFRDIKPDAPHHYLVVPVEHMENCKTLKTEHIPIVKRMMEVGKAVLQKNNFSDLDDIRMGFHWPPFCSIAHLHLHVLAPASQLGFLSRLLYRINSYWFITVSVMQMCFAVGFRLQAENAVFF</sequence>
<comment type="similarity">
    <text evidence="4">Belongs to the HINT family.</text>
</comment>
<organism evidence="10 11">
    <name type="scientific">Falco tinnunculus</name>
    <name type="common">Common kestrel</name>
    <dbReference type="NCBI Taxonomy" id="100819"/>
    <lineage>
        <taxon>Eukaryota</taxon>
        <taxon>Metazoa</taxon>
        <taxon>Chordata</taxon>
        <taxon>Craniata</taxon>
        <taxon>Vertebrata</taxon>
        <taxon>Euteleostomi</taxon>
        <taxon>Archelosauria</taxon>
        <taxon>Archosauria</taxon>
        <taxon>Dinosauria</taxon>
        <taxon>Saurischia</taxon>
        <taxon>Theropoda</taxon>
        <taxon>Coelurosauria</taxon>
        <taxon>Aves</taxon>
        <taxon>Neognathae</taxon>
        <taxon>Neoaves</taxon>
        <taxon>Telluraves</taxon>
        <taxon>Australaves</taxon>
        <taxon>Falconiformes</taxon>
        <taxon>Falconidae</taxon>
        <taxon>Falco</taxon>
    </lineage>
</organism>
<dbReference type="InterPro" id="IPR011146">
    <property type="entry name" value="HIT-like"/>
</dbReference>
<evidence type="ECO:0000313" key="11">
    <source>
        <dbReference type="Proteomes" id="UP000694562"/>
    </source>
</evidence>
<evidence type="ECO:0000313" key="10">
    <source>
        <dbReference type="Ensembl" id="ENSFTIP00000008881.1"/>
    </source>
</evidence>
<evidence type="ECO:0000256" key="4">
    <source>
        <dbReference type="ARBA" id="ARBA00025764"/>
    </source>
</evidence>
<comment type="catalytic activity">
    <reaction evidence="3">
        <text>adenosine 5'-phosphoramidate + H2O = NH4(+) + AMP</text>
        <dbReference type="Rhea" id="RHEA:67916"/>
        <dbReference type="ChEBI" id="CHEBI:15377"/>
        <dbReference type="ChEBI" id="CHEBI:28938"/>
        <dbReference type="ChEBI" id="CHEBI:57890"/>
        <dbReference type="ChEBI" id="CHEBI:456215"/>
    </reaction>
</comment>
<reference evidence="10" key="1">
    <citation type="submission" date="2025-08" db="UniProtKB">
        <authorList>
            <consortium name="Ensembl"/>
        </authorList>
    </citation>
    <scope>IDENTIFICATION</scope>
</reference>
<dbReference type="GO" id="GO:0000166">
    <property type="term" value="F:nucleotide binding"/>
    <property type="evidence" value="ECO:0007669"/>
    <property type="project" value="UniProtKB-KW"/>
</dbReference>
<dbReference type="Gene3D" id="3.30.428.10">
    <property type="entry name" value="HIT-like"/>
    <property type="match status" value="1"/>
</dbReference>
<evidence type="ECO:0000256" key="3">
    <source>
        <dbReference type="ARBA" id="ARBA00024472"/>
    </source>
</evidence>
<dbReference type="SUPFAM" id="SSF54197">
    <property type="entry name" value="HIT-like"/>
    <property type="match status" value="1"/>
</dbReference>
<evidence type="ECO:0000256" key="5">
    <source>
        <dbReference type="ARBA" id="ARBA00039802"/>
    </source>
</evidence>
<dbReference type="InterPro" id="IPR036265">
    <property type="entry name" value="HIT-like_sf"/>
</dbReference>
<keyword evidence="2" id="KW-0378">Hydrolase</keyword>
<dbReference type="Pfam" id="PF11969">
    <property type="entry name" value="DcpS_C"/>
    <property type="match status" value="1"/>
</dbReference>
<evidence type="ECO:0000256" key="8">
    <source>
        <dbReference type="SAM" id="MobiDB-lite"/>
    </source>
</evidence>
<protein>
    <recommendedName>
        <fullName evidence="5">Adenosine 5'-monophosphoramidase HINT3</fullName>
    </recommendedName>
    <alternativeName>
        <fullName evidence="6">Histidine triad nucleotide-binding protein 3</fullName>
    </alternativeName>
</protein>
<keyword evidence="1" id="KW-0547">Nucleotide-binding</keyword>
<dbReference type="PANTHER" id="PTHR12486">
    <property type="entry name" value="APRATAXIN-RELATED"/>
    <property type="match status" value="1"/>
</dbReference>
<reference evidence="10" key="2">
    <citation type="submission" date="2025-09" db="UniProtKB">
        <authorList>
            <consortium name="Ensembl"/>
        </authorList>
    </citation>
    <scope>IDENTIFICATION</scope>
</reference>
<feature type="region of interest" description="Disordered" evidence="8">
    <location>
        <begin position="1"/>
        <end position="33"/>
    </location>
</feature>
<evidence type="ECO:0000256" key="2">
    <source>
        <dbReference type="ARBA" id="ARBA00022801"/>
    </source>
</evidence>
<name>A0A8C4U6V3_FALTI</name>
<feature type="short sequence motif" description="Histidine triad motif" evidence="7">
    <location>
        <begin position="138"/>
        <end position="142"/>
    </location>
</feature>
<dbReference type="PROSITE" id="PS51084">
    <property type="entry name" value="HIT_2"/>
    <property type="match status" value="1"/>
</dbReference>
<evidence type="ECO:0000256" key="6">
    <source>
        <dbReference type="ARBA" id="ARBA00042361"/>
    </source>
</evidence>
<dbReference type="Ensembl" id="ENSFTIT00000009275.1">
    <property type="protein sequence ID" value="ENSFTIP00000008881.1"/>
    <property type="gene ID" value="ENSFTIG00000005988.1"/>
</dbReference>
<evidence type="ECO:0000256" key="1">
    <source>
        <dbReference type="ARBA" id="ARBA00022741"/>
    </source>
</evidence>
<dbReference type="AlphaFoldDB" id="A0A8C4U6V3"/>
<accession>A0A8C4U6V3</accession>
<keyword evidence="11" id="KW-1185">Reference proteome</keyword>
<dbReference type="Proteomes" id="UP000694562">
    <property type="component" value="Unplaced"/>
</dbReference>
<dbReference type="GO" id="GO:0016787">
    <property type="term" value="F:hydrolase activity"/>
    <property type="evidence" value="ECO:0007669"/>
    <property type="project" value="UniProtKB-KW"/>
</dbReference>
<dbReference type="PANTHER" id="PTHR12486:SF5">
    <property type="entry name" value="ADENOSINE 5'-MONOPHOSPHORAMIDASE HINT3"/>
    <property type="match status" value="1"/>
</dbReference>
<dbReference type="OMA" id="EKKCIFC"/>
<evidence type="ECO:0000256" key="7">
    <source>
        <dbReference type="PROSITE-ProRule" id="PRU00464"/>
    </source>
</evidence>